<dbReference type="Proteomes" id="UP000601435">
    <property type="component" value="Unassembled WGS sequence"/>
</dbReference>
<evidence type="ECO:0000313" key="1">
    <source>
        <dbReference type="EMBL" id="CAE7414695.1"/>
    </source>
</evidence>
<organism evidence="1 2">
    <name type="scientific">Symbiodinium necroappetens</name>
    <dbReference type="NCBI Taxonomy" id="1628268"/>
    <lineage>
        <taxon>Eukaryota</taxon>
        <taxon>Sar</taxon>
        <taxon>Alveolata</taxon>
        <taxon>Dinophyceae</taxon>
        <taxon>Suessiales</taxon>
        <taxon>Symbiodiniaceae</taxon>
        <taxon>Symbiodinium</taxon>
    </lineage>
</organism>
<proteinExistence type="predicted"/>
<name>A0A812R0H3_9DINO</name>
<keyword evidence="2" id="KW-1185">Reference proteome</keyword>
<evidence type="ECO:0000313" key="2">
    <source>
        <dbReference type="Proteomes" id="UP000601435"/>
    </source>
</evidence>
<comment type="caution">
    <text evidence="1">The sequence shown here is derived from an EMBL/GenBank/DDBJ whole genome shotgun (WGS) entry which is preliminary data.</text>
</comment>
<accession>A0A812R0H3</accession>
<dbReference type="AlphaFoldDB" id="A0A812R0H3"/>
<dbReference type="EMBL" id="CAJNJA010018076">
    <property type="protein sequence ID" value="CAE7414695.1"/>
    <property type="molecule type" value="Genomic_DNA"/>
</dbReference>
<gene>
    <name evidence="1" type="ORF">SNEC2469_LOCUS11394</name>
</gene>
<protein>
    <submittedName>
        <fullName evidence="1">Uncharacterized protein</fullName>
    </submittedName>
</protein>
<sequence>MMAGLWSMTSDPARWPSMSCHCKALEGSLVPKMQSSLQKHLRVSVGPRRLHRPVAKLLVTNHCCCLASVVVSSKHAFVKAKASLLARLWHGHTIARLVSDSVFYRHGHHRSALTDVPALNARPDPSHAH</sequence>
<reference evidence="1" key="1">
    <citation type="submission" date="2021-02" db="EMBL/GenBank/DDBJ databases">
        <authorList>
            <person name="Dougan E. K."/>
            <person name="Rhodes N."/>
            <person name="Thang M."/>
            <person name="Chan C."/>
        </authorList>
    </citation>
    <scope>NUCLEOTIDE SEQUENCE</scope>
</reference>